<keyword evidence="1" id="KW-1185">Reference proteome</keyword>
<sequence length="93" mass="10569">MYLVTISTLRLLVKVSSLTYFGSSSSIFVFHLSFISKMEGDIIQIRTQTERPPSSFAYVFCDNASSTSLLLFHFHFLDNARPPPQRPVLFASF</sequence>
<dbReference type="Proteomes" id="UP000095282">
    <property type="component" value="Unplaced"/>
</dbReference>
<evidence type="ECO:0000313" key="1">
    <source>
        <dbReference type="Proteomes" id="UP000095282"/>
    </source>
</evidence>
<proteinExistence type="predicted"/>
<dbReference type="AlphaFoldDB" id="A0A1I7T663"/>
<accession>A0A1I7T663</accession>
<reference evidence="2" key="1">
    <citation type="submission" date="2016-11" db="UniProtKB">
        <authorList>
            <consortium name="WormBaseParasite"/>
        </authorList>
    </citation>
    <scope>IDENTIFICATION</scope>
</reference>
<name>A0A1I7T663_9PELO</name>
<organism evidence="1 2">
    <name type="scientific">Caenorhabditis tropicalis</name>
    <dbReference type="NCBI Taxonomy" id="1561998"/>
    <lineage>
        <taxon>Eukaryota</taxon>
        <taxon>Metazoa</taxon>
        <taxon>Ecdysozoa</taxon>
        <taxon>Nematoda</taxon>
        <taxon>Chromadorea</taxon>
        <taxon>Rhabditida</taxon>
        <taxon>Rhabditina</taxon>
        <taxon>Rhabditomorpha</taxon>
        <taxon>Rhabditoidea</taxon>
        <taxon>Rhabditidae</taxon>
        <taxon>Peloderinae</taxon>
        <taxon>Caenorhabditis</taxon>
    </lineage>
</organism>
<evidence type="ECO:0000313" key="2">
    <source>
        <dbReference type="WBParaSite" id="Csp11.Scaffold519.g2787.t1"/>
    </source>
</evidence>
<protein>
    <submittedName>
        <fullName evidence="2">Secreted protein</fullName>
    </submittedName>
</protein>
<dbReference type="WBParaSite" id="Csp11.Scaffold519.g2787.t1">
    <property type="protein sequence ID" value="Csp11.Scaffold519.g2787.t1"/>
    <property type="gene ID" value="Csp11.Scaffold519.g2787"/>
</dbReference>